<dbReference type="KEGG" id="vg:13663322"/>
<reference evidence="1 2" key="1">
    <citation type="journal article" date="2015" name="Plant Mol. Biol. Rep.">
        <title>A Region Containing an as-1 Element of Dahlia Mosaic Virus (DaMV) Subgenomic Transcript Promoter Plays a Key Role in Green Tissue- and Root-Specific Expression in Plants.</title>
        <authorList>
            <person name="Banerjee J."/>
            <person name="Shoo D.K."/>
            <person name="Raha S."/>
            <person name="Sarker S."/>
            <person name="Dey N."/>
            <person name="Maiti I.B."/>
        </authorList>
    </citation>
    <scope>NUCLEOTIDE SEQUENCE [LARGE SCALE GENOMIC DNA]</scope>
</reference>
<dbReference type="RefSeq" id="YP_006732336.1">
    <property type="nucleotide sequence ID" value="NC_018616.1"/>
</dbReference>
<dbReference type="GeneID" id="13663322"/>
<sequence length="75" mass="8785">MGIKYTMSMHQQQLKADLKQINSEIIYVNQQIKIIKQNPKGNMFSSRVKSLRINSLKADLTNLFKQRKLLEAQIH</sequence>
<organism evidence="1 2">
    <name type="scientific">Dahlia mosaic virus</name>
    <name type="common">DMV</name>
    <dbReference type="NCBI Taxonomy" id="213888"/>
    <lineage>
        <taxon>Viruses</taxon>
        <taxon>Riboviria</taxon>
        <taxon>Pararnavirae</taxon>
        <taxon>Artverviricota</taxon>
        <taxon>Revtraviricetes</taxon>
        <taxon>Ortervirales</taxon>
        <taxon>Caulimoviridae</taxon>
        <taxon>Caulimovirus</taxon>
        <taxon>Caulimovirus tessellodahliae</taxon>
    </lineage>
</organism>
<keyword evidence="2" id="KW-1185">Reference proteome</keyword>
<dbReference type="Proteomes" id="UP000204211">
    <property type="component" value="Segment"/>
</dbReference>
<protein>
    <submittedName>
        <fullName evidence="1">Uncharacterized protein</fullName>
    </submittedName>
</protein>
<proteinExistence type="predicted"/>
<accession>J9UN18</accession>
<name>J9UN18_DMV</name>
<evidence type="ECO:0000313" key="1">
    <source>
        <dbReference type="EMBL" id="AFR69285.1"/>
    </source>
</evidence>
<dbReference type="EMBL" id="JX272320">
    <property type="protein sequence ID" value="AFR69285.1"/>
    <property type="molecule type" value="Genomic_DNA"/>
</dbReference>
<evidence type="ECO:0000313" key="2">
    <source>
        <dbReference type="Proteomes" id="UP000204211"/>
    </source>
</evidence>